<organism evidence="1 2">
    <name type="scientific">Chryseobacterium pyrolae</name>
    <dbReference type="NCBI Taxonomy" id="2987481"/>
    <lineage>
        <taxon>Bacteria</taxon>
        <taxon>Pseudomonadati</taxon>
        <taxon>Bacteroidota</taxon>
        <taxon>Flavobacteriia</taxon>
        <taxon>Flavobacteriales</taxon>
        <taxon>Weeksellaceae</taxon>
        <taxon>Chryseobacterium group</taxon>
        <taxon>Chryseobacterium</taxon>
    </lineage>
</organism>
<evidence type="ECO:0000313" key="1">
    <source>
        <dbReference type="EMBL" id="MCT2407493.1"/>
    </source>
</evidence>
<evidence type="ECO:0000313" key="2">
    <source>
        <dbReference type="Proteomes" id="UP001142057"/>
    </source>
</evidence>
<accession>A0ABT2IFT2</accession>
<reference evidence="1" key="1">
    <citation type="submission" date="2022-08" db="EMBL/GenBank/DDBJ databases">
        <title>Chryseobacterium antibioticum,isolated from the rhizosphere soil of Pyrola in Tibet.</title>
        <authorList>
            <person name="Kan Y."/>
        </authorList>
    </citation>
    <scope>NUCLEOTIDE SEQUENCE</scope>
    <source>
        <strain evidence="1">Pc2-12</strain>
    </source>
</reference>
<protein>
    <submittedName>
        <fullName evidence="1">Uncharacterized protein</fullName>
    </submittedName>
</protein>
<dbReference type="EMBL" id="JANZQH010000003">
    <property type="protein sequence ID" value="MCT2407493.1"/>
    <property type="molecule type" value="Genomic_DNA"/>
</dbReference>
<comment type="caution">
    <text evidence="1">The sequence shown here is derived from an EMBL/GenBank/DDBJ whole genome shotgun (WGS) entry which is preliminary data.</text>
</comment>
<gene>
    <name evidence="1" type="ORF">NZD88_08080</name>
</gene>
<sequence length="99" mass="12052">MTDDEKLALKYQMYTYKTEDNPKMRKMMIDRGWISERPDIKEYLKDGYEEFEFNVAKRIMQETPEKVFLNNCPKCNKLARTPYARQCRHCGNNWHDKSF</sequence>
<dbReference type="Proteomes" id="UP001142057">
    <property type="component" value="Unassembled WGS sequence"/>
</dbReference>
<keyword evidence="2" id="KW-1185">Reference proteome</keyword>
<name>A0ABT2IFT2_9FLAO</name>
<proteinExistence type="predicted"/>